<evidence type="ECO:0000313" key="6">
    <source>
        <dbReference type="Proteomes" id="UP000078560"/>
    </source>
</evidence>
<protein>
    <recommendedName>
        <fullName evidence="2">CPW-WPC domain-containing protein</fullName>
    </recommendedName>
</protein>
<dbReference type="AlphaFoldDB" id="A0A1A8W0S5"/>
<gene>
    <name evidence="4" type="ORF">POVCU1_027800</name>
    <name evidence="3" type="ORF">POVCU2_0030490</name>
</gene>
<evidence type="ECO:0000259" key="2">
    <source>
        <dbReference type="SMART" id="SM01099"/>
    </source>
</evidence>
<organism evidence="3 6">
    <name type="scientific">Plasmodium ovale curtisi</name>
    <dbReference type="NCBI Taxonomy" id="864141"/>
    <lineage>
        <taxon>Eukaryota</taxon>
        <taxon>Sar</taxon>
        <taxon>Alveolata</taxon>
        <taxon>Apicomplexa</taxon>
        <taxon>Aconoidasida</taxon>
        <taxon>Haemosporida</taxon>
        <taxon>Plasmodiidae</taxon>
        <taxon>Plasmodium</taxon>
        <taxon>Plasmodium (Plasmodium)</taxon>
    </lineage>
</organism>
<evidence type="ECO:0000313" key="4">
    <source>
        <dbReference type="EMBL" id="SBS94179.1"/>
    </source>
</evidence>
<keyword evidence="1" id="KW-1133">Transmembrane helix</keyword>
<accession>A0A1A8W0S5</accession>
<dbReference type="Proteomes" id="UP000078560">
    <property type="component" value="Unassembled WGS sequence"/>
</dbReference>
<dbReference type="Proteomes" id="UP000078546">
    <property type="component" value="Unassembled WGS sequence"/>
</dbReference>
<keyword evidence="1" id="KW-0472">Membrane</keyword>
<dbReference type="EMBL" id="FLQV01000508">
    <property type="protein sequence ID" value="SBS94179.1"/>
    <property type="molecule type" value="Genomic_DNA"/>
</dbReference>
<dbReference type="Pfam" id="PF09717">
    <property type="entry name" value="CPW_WPC"/>
    <property type="match status" value="1"/>
</dbReference>
<feature type="domain" description="CPW-WPC" evidence="2">
    <location>
        <begin position="57"/>
        <end position="131"/>
    </location>
</feature>
<sequence>MSSQIKNKSQLLPTPKDIANRIHKMDSEVIEKLNEDIIQEENFAKHKPHVCQEPSYERDYSYLCPEDWVKNSNDQFTLTFLRLSHHTTLCFPSRGIDYDGHCESLKYFQYYSDEEKREFELNCCVLWPKLKNVPRKNPKGETLRGSVIAIINHLFIVFFPFFIEPSHDKCIQRDNRQAQKCIRGEEERNGKKSRLAPI</sequence>
<dbReference type="SMART" id="SM01099">
    <property type="entry name" value="CPW_WPC"/>
    <property type="match status" value="1"/>
</dbReference>
<evidence type="ECO:0000313" key="3">
    <source>
        <dbReference type="EMBL" id="SBS85245.1"/>
    </source>
</evidence>
<feature type="transmembrane region" description="Helical" evidence="1">
    <location>
        <begin position="145"/>
        <end position="163"/>
    </location>
</feature>
<dbReference type="InterPro" id="IPR006387">
    <property type="entry name" value="CPW_WPC_dom"/>
</dbReference>
<reference evidence="5 6" key="2">
    <citation type="submission" date="2016-05" db="EMBL/GenBank/DDBJ databases">
        <authorList>
            <person name="Naeem Raeece"/>
        </authorList>
    </citation>
    <scope>NUCLEOTIDE SEQUENCE [LARGE SCALE GENOMIC DNA]</scope>
</reference>
<evidence type="ECO:0000256" key="1">
    <source>
        <dbReference type="SAM" id="Phobius"/>
    </source>
</evidence>
<name>A0A1A8W0S5_PLAOA</name>
<evidence type="ECO:0000313" key="5">
    <source>
        <dbReference type="Proteomes" id="UP000078546"/>
    </source>
</evidence>
<keyword evidence="1" id="KW-0812">Transmembrane</keyword>
<reference evidence="3" key="1">
    <citation type="submission" date="2016-05" db="EMBL/GenBank/DDBJ databases">
        <authorList>
            <person name="Lavstsen T."/>
            <person name="Jespersen J.S."/>
        </authorList>
    </citation>
    <scope>NUCLEOTIDE SEQUENCE [LARGE SCALE GENOMIC DNA]</scope>
</reference>
<proteinExistence type="predicted"/>
<dbReference type="EMBL" id="FLQU01000404">
    <property type="protein sequence ID" value="SBS85245.1"/>
    <property type="molecule type" value="Genomic_DNA"/>
</dbReference>